<protein>
    <submittedName>
        <fullName evidence="1">Uncharacterized protein</fullName>
    </submittedName>
</protein>
<dbReference type="AlphaFoldDB" id="A0A380T8C7"/>
<reference evidence="1" key="1">
    <citation type="submission" date="2018-07" db="EMBL/GenBank/DDBJ databases">
        <authorList>
            <person name="Quirk P.G."/>
            <person name="Krulwich T.A."/>
        </authorList>
    </citation>
    <scope>NUCLEOTIDE SEQUENCE</scope>
</reference>
<sequence length="77" mass="8949">MKLAATSSIPPRQSQTNPFVRILSPLLSYYLKLTMRRIAKNLSHSTTFMYGVEQEDVFIRKGLAFRWKLSSEKRTVI</sequence>
<name>A0A380T8C7_9ZZZZ</name>
<evidence type="ECO:0000313" key="1">
    <source>
        <dbReference type="EMBL" id="SUS04133.1"/>
    </source>
</evidence>
<gene>
    <name evidence="1" type="ORF">DF3PB_120002</name>
</gene>
<organism evidence="1">
    <name type="scientific">metagenome</name>
    <dbReference type="NCBI Taxonomy" id="256318"/>
    <lineage>
        <taxon>unclassified sequences</taxon>
        <taxon>metagenomes</taxon>
    </lineage>
</organism>
<dbReference type="EMBL" id="UIDG01000024">
    <property type="protein sequence ID" value="SUS04133.1"/>
    <property type="molecule type" value="Genomic_DNA"/>
</dbReference>
<accession>A0A380T8C7</accession>
<proteinExistence type="predicted"/>